<accession>A0A7X1GC66</accession>
<dbReference type="Pfam" id="PF11182">
    <property type="entry name" value="AlgF"/>
    <property type="match status" value="1"/>
</dbReference>
<feature type="signal peptide" evidence="8">
    <location>
        <begin position="1"/>
        <end position="24"/>
    </location>
</feature>
<organism evidence="9 10">
    <name type="scientific">Pseudomonas kielensis</name>
    <dbReference type="NCBI Taxonomy" id="2762577"/>
    <lineage>
        <taxon>Bacteria</taxon>
        <taxon>Pseudomonadati</taxon>
        <taxon>Pseudomonadota</taxon>
        <taxon>Gammaproteobacteria</taxon>
        <taxon>Pseudomonadales</taxon>
        <taxon>Pseudomonadaceae</taxon>
        <taxon>Pseudomonas</taxon>
    </lineage>
</organism>
<keyword evidence="10" id="KW-1185">Reference proteome</keyword>
<evidence type="ECO:0000256" key="6">
    <source>
        <dbReference type="ARBA" id="ARBA00022764"/>
    </source>
</evidence>
<comment type="similarity">
    <text evidence="3">Belongs to the AlgF family.</text>
</comment>
<dbReference type="Proteomes" id="UP000526003">
    <property type="component" value="Unassembled WGS sequence"/>
</dbReference>
<name>A0A7X1GC66_9PSED</name>
<evidence type="ECO:0000256" key="2">
    <source>
        <dbReference type="ARBA" id="ARBA00005182"/>
    </source>
</evidence>
<keyword evidence="6" id="KW-0574">Periplasm</keyword>
<dbReference type="RefSeq" id="WP_185818201.1">
    <property type="nucleotide sequence ID" value="NZ_JACMYG010000006.1"/>
</dbReference>
<evidence type="ECO:0000256" key="3">
    <source>
        <dbReference type="ARBA" id="ARBA00010033"/>
    </source>
</evidence>
<keyword evidence="9" id="KW-0808">Transferase</keyword>
<proteinExistence type="inferred from homology"/>
<evidence type="ECO:0000256" key="5">
    <source>
        <dbReference type="ARBA" id="ARBA00022729"/>
    </source>
</evidence>
<dbReference type="UniPathway" id="UPA00286"/>
<feature type="chain" id="PRO_5030541089" description="Alginate biosynthesis protein AlgF" evidence="8">
    <location>
        <begin position="25"/>
        <end position="221"/>
    </location>
</feature>
<gene>
    <name evidence="9" type="ORF">H7995_07750</name>
</gene>
<evidence type="ECO:0000256" key="1">
    <source>
        <dbReference type="ARBA" id="ARBA00004418"/>
    </source>
</evidence>
<sequence>MNPRALTLRATLLLGTCLAGPAMAEGVLAQLYAPRPPAGSAFVRVVNPSADSLKVQISNGTVQAIGPSQLASSYATVKGNETFSVTLDGKPAGQLQVAPDSFNTLVPQDGKLQVLDDSAGSDDALKAELRFYNLASDCPKGSLAVADGGPVLFADVAAHSTTARAINPVSASLSAGCGKATAEKLALPQLKPGDHYSLFLTGSATAPVLRGQLSSTDLYAK</sequence>
<comment type="pathway">
    <text evidence="2">Glycan biosynthesis; alginate biosynthesis.</text>
</comment>
<keyword evidence="5 8" id="KW-0732">Signal</keyword>
<dbReference type="GO" id="GO:0016740">
    <property type="term" value="F:transferase activity"/>
    <property type="evidence" value="ECO:0007669"/>
    <property type="project" value="UniProtKB-KW"/>
</dbReference>
<evidence type="ECO:0000256" key="7">
    <source>
        <dbReference type="ARBA" id="ARBA00022841"/>
    </source>
</evidence>
<protein>
    <recommendedName>
        <fullName evidence="4">Alginate biosynthesis protein AlgF</fullName>
    </recommendedName>
</protein>
<dbReference type="GO" id="GO:0042121">
    <property type="term" value="P:alginic acid biosynthetic process"/>
    <property type="evidence" value="ECO:0007669"/>
    <property type="project" value="UniProtKB-UniPathway"/>
</dbReference>
<evidence type="ECO:0000313" key="10">
    <source>
        <dbReference type="Proteomes" id="UP000526003"/>
    </source>
</evidence>
<comment type="subcellular location">
    <subcellularLocation>
        <location evidence="1">Periplasm</location>
    </subcellularLocation>
</comment>
<dbReference type="AlphaFoldDB" id="A0A7X1GC66"/>
<evidence type="ECO:0000256" key="8">
    <source>
        <dbReference type="SAM" id="SignalP"/>
    </source>
</evidence>
<dbReference type="GO" id="GO:0042597">
    <property type="term" value="C:periplasmic space"/>
    <property type="evidence" value="ECO:0007669"/>
    <property type="project" value="UniProtKB-SubCell"/>
</dbReference>
<reference evidence="9 10" key="1">
    <citation type="submission" date="2020-08" db="EMBL/GenBank/DDBJ databases">
        <title>Pseudomonas sp. nov.</title>
        <authorList>
            <person name="Gieschler S."/>
            <person name="Fiedler G."/>
            <person name="Brinks E."/>
            <person name="Boehnlein C."/>
            <person name="Franz C.M.A.P."/>
            <person name="Kabisch J."/>
        </authorList>
    </citation>
    <scope>NUCLEOTIDE SEQUENCE [LARGE SCALE GENOMIC DNA]</scope>
    <source>
        <strain evidence="9 10">MBT-1</strain>
    </source>
</reference>
<evidence type="ECO:0000313" key="9">
    <source>
        <dbReference type="EMBL" id="MBC2689691.1"/>
    </source>
</evidence>
<comment type="caution">
    <text evidence="9">The sequence shown here is derived from an EMBL/GenBank/DDBJ whole genome shotgun (WGS) entry which is preliminary data.</text>
</comment>
<keyword evidence="7" id="KW-0016">Alginate biosynthesis</keyword>
<dbReference type="InterPro" id="IPR035422">
    <property type="entry name" value="AlgF"/>
</dbReference>
<evidence type="ECO:0000256" key="4">
    <source>
        <dbReference type="ARBA" id="ARBA00013964"/>
    </source>
</evidence>
<dbReference type="EMBL" id="JACMYG010000006">
    <property type="protein sequence ID" value="MBC2689691.1"/>
    <property type="molecule type" value="Genomic_DNA"/>
</dbReference>